<name>A0A392TK95_9FABA</name>
<evidence type="ECO:0000313" key="2">
    <source>
        <dbReference type="EMBL" id="MCI61024.1"/>
    </source>
</evidence>
<sequence length="88" mass="9867">VDRILQPTRPVTYAAEITTDYLQWYYMVAHPRLCRPVNGPHGAPPVPQHVPPQQDDPVAKDAPAADAPPESALQRERRWRGLIHGALE</sequence>
<comment type="caution">
    <text evidence="2">The sequence shown here is derived from an EMBL/GenBank/DDBJ whole genome shotgun (WGS) entry which is preliminary data.</text>
</comment>
<keyword evidence="3" id="KW-1185">Reference proteome</keyword>
<dbReference type="Proteomes" id="UP000265520">
    <property type="component" value="Unassembled WGS sequence"/>
</dbReference>
<proteinExistence type="predicted"/>
<reference evidence="2 3" key="1">
    <citation type="journal article" date="2018" name="Front. Plant Sci.">
        <title>Red Clover (Trifolium pratense) and Zigzag Clover (T. medium) - A Picture of Genomic Similarities and Differences.</title>
        <authorList>
            <person name="Dluhosova J."/>
            <person name="Istvanek J."/>
            <person name="Nedelnik J."/>
            <person name="Repkova J."/>
        </authorList>
    </citation>
    <scope>NUCLEOTIDE SEQUENCE [LARGE SCALE GENOMIC DNA]</scope>
    <source>
        <strain evidence="3">cv. 10/8</strain>
        <tissue evidence="2">Leaf</tissue>
    </source>
</reference>
<feature type="compositionally biased region" description="Low complexity" evidence="1">
    <location>
        <begin position="51"/>
        <end position="69"/>
    </location>
</feature>
<dbReference type="EMBL" id="LXQA010592318">
    <property type="protein sequence ID" value="MCI61024.1"/>
    <property type="molecule type" value="Genomic_DNA"/>
</dbReference>
<accession>A0A392TK95</accession>
<protein>
    <recommendedName>
        <fullName evidence="4">Serine/threonine-protein phosphatase 7 long form-like protein</fullName>
    </recommendedName>
</protein>
<feature type="region of interest" description="Disordered" evidence="1">
    <location>
        <begin position="36"/>
        <end position="88"/>
    </location>
</feature>
<evidence type="ECO:0000313" key="3">
    <source>
        <dbReference type="Proteomes" id="UP000265520"/>
    </source>
</evidence>
<feature type="non-terminal residue" evidence="2">
    <location>
        <position position="88"/>
    </location>
</feature>
<evidence type="ECO:0000256" key="1">
    <source>
        <dbReference type="SAM" id="MobiDB-lite"/>
    </source>
</evidence>
<evidence type="ECO:0008006" key="4">
    <source>
        <dbReference type="Google" id="ProtNLM"/>
    </source>
</evidence>
<organism evidence="2 3">
    <name type="scientific">Trifolium medium</name>
    <dbReference type="NCBI Taxonomy" id="97028"/>
    <lineage>
        <taxon>Eukaryota</taxon>
        <taxon>Viridiplantae</taxon>
        <taxon>Streptophyta</taxon>
        <taxon>Embryophyta</taxon>
        <taxon>Tracheophyta</taxon>
        <taxon>Spermatophyta</taxon>
        <taxon>Magnoliopsida</taxon>
        <taxon>eudicotyledons</taxon>
        <taxon>Gunneridae</taxon>
        <taxon>Pentapetalae</taxon>
        <taxon>rosids</taxon>
        <taxon>fabids</taxon>
        <taxon>Fabales</taxon>
        <taxon>Fabaceae</taxon>
        <taxon>Papilionoideae</taxon>
        <taxon>50 kb inversion clade</taxon>
        <taxon>NPAAA clade</taxon>
        <taxon>Hologalegina</taxon>
        <taxon>IRL clade</taxon>
        <taxon>Trifolieae</taxon>
        <taxon>Trifolium</taxon>
    </lineage>
</organism>
<feature type="non-terminal residue" evidence="2">
    <location>
        <position position="1"/>
    </location>
</feature>
<dbReference type="AlphaFoldDB" id="A0A392TK95"/>